<proteinExistence type="predicted"/>
<reference evidence="2" key="1">
    <citation type="submission" date="2016-10" db="EMBL/GenBank/DDBJ databases">
        <authorList>
            <person name="Varghese N."/>
            <person name="Submissions S."/>
        </authorList>
    </citation>
    <scope>NUCLEOTIDE SEQUENCE [LARGE SCALE GENOMIC DNA]</scope>
    <source>
        <strain evidence="2">NLAE-zl-G277</strain>
    </source>
</reference>
<accession>A0A1I0GTZ3</accession>
<dbReference type="GeneID" id="93280567"/>
<keyword evidence="2" id="KW-1185">Reference proteome</keyword>
<organism evidence="1 2">
    <name type="scientific">Enterocloster lavalensis</name>
    <dbReference type="NCBI Taxonomy" id="460384"/>
    <lineage>
        <taxon>Bacteria</taxon>
        <taxon>Bacillati</taxon>
        <taxon>Bacillota</taxon>
        <taxon>Clostridia</taxon>
        <taxon>Lachnospirales</taxon>
        <taxon>Lachnospiraceae</taxon>
        <taxon>Enterocloster</taxon>
    </lineage>
</organism>
<dbReference type="AlphaFoldDB" id="A0A1I0GTZ3"/>
<dbReference type="RefSeq" id="WP_092364590.1">
    <property type="nucleotide sequence ID" value="NZ_CABJCG010000002.1"/>
</dbReference>
<sequence length="97" mass="11369">MIRNVEYADRKKLQKTYLDGLRRYKCRGIPIIIDGEECPEKDWERIFEMSEDGGFYMGDYVGAEQGCLREIRFDKVYLCDPPEPAKGRTGGKRRRQG</sequence>
<protein>
    <submittedName>
        <fullName evidence="1">Uncharacterized protein</fullName>
    </submittedName>
</protein>
<dbReference type="EMBL" id="FOIM01000013">
    <property type="protein sequence ID" value="SET74845.1"/>
    <property type="molecule type" value="Genomic_DNA"/>
</dbReference>
<dbReference type="Proteomes" id="UP000198508">
    <property type="component" value="Unassembled WGS sequence"/>
</dbReference>
<evidence type="ECO:0000313" key="2">
    <source>
        <dbReference type="Proteomes" id="UP000198508"/>
    </source>
</evidence>
<evidence type="ECO:0000313" key="1">
    <source>
        <dbReference type="EMBL" id="SET74845.1"/>
    </source>
</evidence>
<gene>
    <name evidence="1" type="ORF">SAMN05216313_11342</name>
</gene>
<name>A0A1I0GTZ3_9FIRM</name>
<dbReference type="STRING" id="460384.SAMN05216313_11342"/>